<dbReference type="EMBL" id="QFFJ01000002">
    <property type="protein sequence ID" value="RBL88690.1"/>
    <property type="molecule type" value="Genomic_DNA"/>
</dbReference>
<proteinExistence type="predicted"/>
<keyword evidence="2" id="KW-1185">Reference proteome</keyword>
<name>A0A365XRB9_9BACT</name>
<gene>
    <name evidence="1" type="ORF">DF182_19170</name>
</gene>
<reference evidence="1 2" key="1">
    <citation type="submission" date="2018-05" db="EMBL/GenBank/DDBJ databases">
        <title>Chitinophaga sp. K3CV102501T nov., isolated from isolated from a monsoon evergreen broad-leaved forest soil.</title>
        <authorList>
            <person name="Lv Y."/>
        </authorList>
    </citation>
    <scope>NUCLEOTIDE SEQUENCE [LARGE SCALE GENOMIC DNA]</scope>
    <source>
        <strain evidence="1 2">GDMCC 1.1325</strain>
    </source>
</reference>
<protein>
    <submittedName>
        <fullName evidence="1">Uncharacterized protein</fullName>
    </submittedName>
</protein>
<evidence type="ECO:0000313" key="1">
    <source>
        <dbReference type="EMBL" id="RBL88690.1"/>
    </source>
</evidence>
<dbReference type="Proteomes" id="UP000253410">
    <property type="component" value="Unassembled WGS sequence"/>
</dbReference>
<comment type="caution">
    <text evidence="1">The sequence shown here is derived from an EMBL/GenBank/DDBJ whole genome shotgun (WGS) entry which is preliminary data.</text>
</comment>
<dbReference type="AlphaFoldDB" id="A0A365XRB9"/>
<organism evidence="1 2">
    <name type="scientific">Chitinophaga flava</name>
    <dbReference type="NCBI Taxonomy" id="2259036"/>
    <lineage>
        <taxon>Bacteria</taxon>
        <taxon>Pseudomonadati</taxon>
        <taxon>Bacteroidota</taxon>
        <taxon>Chitinophagia</taxon>
        <taxon>Chitinophagales</taxon>
        <taxon>Chitinophagaceae</taxon>
        <taxon>Chitinophaga</taxon>
    </lineage>
</organism>
<accession>A0A365XRB9</accession>
<evidence type="ECO:0000313" key="2">
    <source>
        <dbReference type="Proteomes" id="UP000253410"/>
    </source>
</evidence>
<sequence length="71" mass="8492">MPVFPQYQSWSKKWEYLLSVPDIAPKKKSFVVFYDTVKRQQERSDMVPLEIKQAIIKKISSDWRMKSCIPI</sequence>